<dbReference type="Proteomes" id="UP000002279">
    <property type="component" value="Chromosome 3"/>
</dbReference>
<evidence type="ECO:0000256" key="1">
    <source>
        <dbReference type="ARBA" id="ARBA00004123"/>
    </source>
</evidence>
<dbReference type="PROSITE" id="PS00383">
    <property type="entry name" value="TYR_PHOSPHATASE_1"/>
    <property type="match status" value="1"/>
</dbReference>
<dbReference type="InterPro" id="IPR051029">
    <property type="entry name" value="mRNA_Capping_Enz/RNA_Phosphat"/>
</dbReference>
<organism evidence="14 15">
    <name type="scientific">Ornithorhynchus anatinus</name>
    <name type="common">Duckbill platypus</name>
    <dbReference type="NCBI Taxonomy" id="9258"/>
    <lineage>
        <taxon>Eukaryota</taxon>
        <taxon>Metazoa</taxon>
        <taxon>Chordata</taxon>
        <taxon>Craniata</taxon>
        <taxon>Vertebrata</taxon>
        <taxon>Euteleostomi</taxon>
        <taxon>Mammalia</taxon>
        <taxon>Monotremata</taxon>
        <taxon>Ornithorhynchidae</taxon>
        <taxon>Ornithorhynchus</taxon>
    </lineage>
</organism>
<keyword evidence="4" id="KW-0694">RNA-binding</keyword>
<keyword evidence="3" id="KW-0378">Hydrolase</keyword>
<evidence type="ECO:0000256" key="10">
    <source>
        <dbReference type="ARBA" id="ARBA00076572"/>
    </source>
</evidence>
<dbReference type="Bgee" id="ENSOANG00000049787">
    <property type="expression patterns" value="Expressed in testis and 7 other cell types or tissues"/>
</dbReference>
<keyword evidence="5" id="KW-0904">Protein phosphatase</keyword>
<evidence type="ECO:0000256" key="9">
    <source>
        <dbReference type="ARBA" id="ARBA00068666"/>
    </source>
</evidence>
<comment type="subcellular location">
    <subcellularLocation>
        <location evidence="1">Nucleus</location>
    </subcellularLocation>
</comment>
<dbReference type="InParanoid" id="A0A6I8NC29"/>
<dbReference type="FunFam" id="3.90.190.10:FF:000064">
    <property type="entry name" value="RNA/RNP complex-1-interacting phosphatase homolog"/>
    <property type="match status" value="1"/>
</dbReference>
<feature type="domain" description="Tyrosine specific protein phosphatases" evidence="13">
    <location>
        <begin position="129"/>
        <end position="191"/>
    </location>
</feature>
<dbReference type="OMA" id="SFHDYES"/>
<feature type="compositionally biased region" description="Basic and acidic residues" evidence="12">
    <location>
        <begin position="471"/>
        <end position="483"/>
    </location>
</feature>
<gene>
    <name evidence="14" type="primary">LOC100680662</name>
</gene>
<protein>
    <recommendedName>
        <fullName evidence="9">RNA/RNP complex-1-interacting phosphatase</fullName>
    </recommendedName>
    <alternativeName>
        <fullName evidence="10">Dual specificity protein phosphatase 11</fullName>
    </alternativeName>
    <alternativeName>
        <fullName evidence="11">Phosphatase that interacts with RNA/RNP complex 1</fullName>
    </alternativeName>
</protein>
<dbReference type="PANTHER" id="PTHR10367:SF24">
    <property type="entry name" value="TYROSINE SPECIFIC PROTEIN PHOSPHATASES DOMAIN-CONTAINING PROTEIN"/>
    <property type="match status" value="1"/>
</dbReference>
<reference evidence="14 15" key="1">
    <citation type="journal article" date="2008" name="Nature">
        <title>Genome analysis of the platypus reveals unique signatures of evolution.</title>
        <authorList>
            <person name="Warren W.C."/>
            <person name="Hillier L.W."/>
            <person name="Marshall Graves J.A."/>
            <person name="Birney E."/>
            <person name="Ponting C.P."/>
            <person name="Grutzner F."/>
            <person name="Belov K."/>
            <person name="Miller W."/>
            <person name="Clarke L."/>
            <person name="Chinwalla A.T."/>
            <person name="Yang S.P."/>
            <person name="Heger A."/>
            <person name="Locke D.P."/>
            <person name="Miethke P."/>
            <person name="Waters P.D."/>
            <person name="Veyrunes F."/>
            <person name="Fulton L."/>
            <person name="Fulton B."/>
            <person name="Graves T."/>
            <person name="Wallis J."/>
            <person name="Puente X.S."/>
            <person name="Lopez-Otin C."/>
            <person name="Ordonez G.R."/>
            <person name="Eichler E.E."/>
            <person name="Chen L."/>
            <person name="Cheng Z."/>
            <person name="Deakin J.E."/>
            <person name="Alsop A."/>
            <person name="Thompson K."/>
            <person name="Kirby P."/>
            <person name="Papenfuss A.T."/>
            <person name="Wakefield M.J."/>
            <person name="Olender T."/>
            <person name="Lancet D."/>
            <person name="Huttley G.A."/>
            <person name="Smit A.F."/>
            <person name="Pask A."/>
            <person name="Temple-Smith P."/>
            <person name="Batzer M.A."/>
            <person name="Walker J.A."/>
            <person name="Konkel M.K."/>
            <person name="Harris R.S."/>
            <person name="Whittington C.M."/>
            <person name="Wong E.S."/>
            <person name="Gemmell N.J."/>
            <person name="Buschiazzo E."/>
            <person name="Vargas Jentzsch I.M."/>
            <person name="Merkel A."/>
            <person name="Schmitz J."/>
            <person name="Zemann A."/>
            <person name="Churakov G."/>
            <person name="Kriegs J.O."/>
            <person name="Brosius J."/>
            <person name="Murchison E.P."/>
            <person name="Sachidanandam R."/>
            <person name="Smith C."/>
            <person name="Hannon G.J."/>
            <person name="Tsend-Ayush E."/>
            <person name="McMillan D."/>
            <person name="Attenborough R."/>
            <person name="Rens W."/>
            <person name="Ferguson-Smith M."/>
            <person name="Lefevre C.M."/>
            <person name="Sharp J.A."/>
            <person name="Nicholas K.R."/>
            <person name="Ray D.A."/>
            <person name="Kube M."/>
            <person name="Reinhardt R."/>
            <person name="Pringle T.H."/>
            <person name="Taylor J."/>
            <person name="Jones R.C."/>
            <person name="Nixon B."/>
            <person name="Dacheux J.L."/>
            <person name="Niwa H."/>
            <person name="Sekita Y."/>
            <person name="Huang X."/>
            <person name="Stark A."/>
            <person name="Kheradpour P."/>
            <person name="Kellis M."/>
            <person name="Flicek P."/>
            <person name="Chen Y."/>
            <person name="Webber C."/>
            <person name="Hardison R."/>
            <person name="Nelson J."/>
            <person name="Hallsworth-Pepin K."/>
            <person name="Delehaunty K."/>
            <person name="Markovic C."/>
            <person name="Minx P."/>
            <person name="Feng Y."/>
            <person name="Kremitzki C."/>
            <person name="Mitreva M."/>
            <person name="Glasscock J."/>
            <person name="Wylie T."/>
            <person name="Wohldmann P."/>
            <person name="Thiru P."/>
            <person name="Nhan M.N."/>
            <person name="Pohl C.S."/>
            <person name="Smith S.M."/>
            <person name="Hou S."/>
            <person name="Nefedov M."/>
            <person name="de Jong P.J."/>
            <person name="Renfree M.B."/>
            <person name="Mardis E.R."/>
            <person name="Wilson R.K."/>
        </authorList>
    </citation>
    <scope>NUCLEOTIDE SEQUENCE [LARGE SCALE GENOMIC DNA]</scope>
    <source>
        <strain evidence="14 15">Glennie</strain>
    </source>
</reference>
<accession>A0A6I8NC29</accession>
<comment type="subunit">
    <text evidence="8">Monomer. May interact with SFRS7 and SFRS9/SRP30C.</text>
</comment>
<name>A0A6I8NC29_ORNAN</name>
<evidence type="ECO:0000256" key="8">
    <source>
        <dbReference type="ARBA" id="ARBA00065987"/>
    </source>
</evidence>
<dbReference type="GO" id="GO:0004651">
    <property type="term" value="F:polynucleotide 5'-phosphatase activity"/>
    <property type="evidence" value="ECO:0000318"/>
    <property type="project" value="GO_Central"/>
</dbReference>
<dbReference type="InterPro" id="IPR016130">
    <property type="entry name" value="Tyr_Pase_AS"/>
</dbReference>
<dbReference type="AlphaFoldDB" id="A0A6I8NC29"/>
<evidence type="ECO:0000256" key="11">
    <source>
        <dbReference type="ARBA" id="ARBA00080235"/>
    </source>
</evidence>
<dbReference type="PROSITE" id="PS50056">
    <property type="entry name" value="TYR_PHOSPHATASE_2"/>
    <property type="match status" value="1"/>
</dbReference>
<dbReference type="PANTHER" id="PTHR10367">
    <property type="entry name" value="MRNA-CAPPING ENZYME"/>
    <property type="match status" value="1"/>
</dbReference>
<sequence>MTPFFIDSAFLTTQPLRFETVSNTCQKPVFYFHNRWRTVTPIGQPLPGTRFIAFKVPLKGAINQRLTPTQKFTPKDLISAIKALNVELGLIIDLTYTTRYYEVKDLPKSIHYKKLYTVGLEVPDNGTILQFKKWVRKFLWENAENEKLIGVHCTNGINRTGYLICRYLIDVEGWDPNTAIQAFGEARGHRIDGCVYLKDLKTQPMRSNLGMDVWDSDEDVPPPAMEGSRDWPPNEDPPGARKRLRLNDDQHRHDHHDLPLKDFDYINKETGQRCRTYYEYEELQEEERHQSDDWDFENEEPGPRNRLFTNHRHYDDFQEEMELKDLDFNNKVTGSRPRPFHDQRTHDVFQEQIPGDDFNFVTKSRGQRMRPVHDHQAYGDFQERLPGKDCDFVNSGQGQNRRPFHDRHSHGDSLDQLPGKDFEFFHRGDGRGQKPFHNPHSHPEMRAKVHLGDGDYPVERLGQKPRPFHSHPSDEHFQEKMPRKDFDVVNRSRGQRPPPFHGCQSHREYPKQMHLRDFDFRQGTVQRRRSYPDWDRSSYEESSQEYRPLEDFDFIYEAPRSRQRSFHDHSPQEDLAPQWYLDRNSGPGNGSGRSHRTICPEDSRRTRPSSEFNRGGPNRFAPYPSRMFPSSSIAQEDGSGDYSRGENTGAVDYKRSPVVTIDYNYDCRPDEDDRELYDLPLRDHCDWS</sequence>
<keyword evidence="6" id="KW-0539">Nucleus</keyword>
<reference evidence="14" key="2">
    <citation type="submission" date="2025-08" db="UniProtKB">
        <authorList>
            <consortium name="Ensembl"/>
        </authorList>
    </citation>
    <scope>IDENTIFICATION</scope>
    <source>
        <strain evidence="14">Glennie</strain>
    </source>
</reference>
<evidence type="ECO:0000313" key="15">
    <source>
        <dbReference type="Proteomes" id="UP000002279"/>
    </source>
</evidence>
<comment type="similarity">
    <text evidence="2">Belongs to the protein-tyrosine phosphatase family. Non-receptor class dual specificity subfamily.</text>
</comment>
<dbReference type="InterPro" id="IPR000387">
    <property type="entry name" value="Tyr_Pase_dom"/>
</dbReference>
<feature type="region of interest" description="Disordered" evidence="12">
    <location>
        <begin position="211"/>
        <end position="243"/>
    </location>
</feature>
<evidence type="ECO:0000256" key="4">
    <source>
        <dbReference type="ARBA" id="ARBA00022884"/>
    </source>
</evidence>
<feature type="region of interest" description="Disordered" evidence="12">
    <location>
        <begin position="464"/>
        <end position="483"/>
    </location>
</feature>
<feature type="compositionally biased region" description="Basic and acidic residues" evidence="12">
    <location>
        <begin position="505"/>
        <end position="520"/>
    </location>
</feature>
<dbReference type="InterPro" id="IPR000340">
    <property type="entry name" value="Dual-sp_phosphatase_cat-dom"/>
</dbReference>
<evidence type="ECO:0000256" key="3">
    <source>
        <dbReference type="ARBA" id="ARBA00022801"/>
    </source>
</evidence>
<keyword evidence="15" id="KW-1185">Reference proteome</keyword>
<feature type="compositionally biased region" description="Basic and acidic residues" evidence="12">
    <location>
        <begin position="409"/>
        <end position="418"/>
    </location>
</feature>
<evidence type="ECO:0000256" key="2">
    <source>
        <dbReference type="ARBA" id="ARBA00008601"/>
    </source>
</evidence>
<evidence type="ECO:0000313" key="14">
    <source>
        <dbReference type="Ensembl" id="ENSOANP00000038591.1"/>
    </source>
</evidence>
<evidence type="ECO:0000256" key="6">
    <source>
        <dbReference type="ARBA" id="ARBA00023242"/>
    </source>
</evidence>
<evidence type="ECO:0000256" key="12">
    <source>
        <dbReference type="SAM" id="MobiDB-lite"/>
    </source>
</evidence>
<feature type="region of interest" description="Disordered" evidence="12">
    <location>
        <begin position="563"/>
        <end position="655"/>
    </location>
</feature>
<dbReference type="GeneTree" id="ENSGT00940000155847"/>
<dbReference type="Ensembl" id="ENSOANT00000069817.1">
    <property type="protein sequence ID" value="ENSOANP00000038591.1"/>
    <property type="gene ID" value="ENSOANG00000049787.1"/>
</dbReference>
<evidence type="ECO:0000256" key="5">
    <source>
        <dbReference type="ARBA" id="ARBA00022912"/>
    </source>
</evidence>
<feature type="region of interest" description="Disordered" evidence="12">
    <location>
        <begin position="395"/>
        <end position="418"/>
    </location>
</feature>
<feature type="region of interest" description="Disordered" evidence="12">
    <location>
        <begin position="286"/>
        <end position="309"/>
    </location>
</feature>
<dbReference type="GO" id="GO:0003723">
    <property type="term" value="F:RNA binding"/>
    <property type="evidence" value="ECO:0007669"/>
    <property type="project" value="UniProtKB-KW"/>
</dbReference>
<dbReference type="SUPFAM" id="SSF52799">
    <property type="entry name" value="(Phosphotyrosine protein) phosphatases II"/>
    <property type="match status" value="1"/>
</dbReference>
<dbReference type="InterPro" id="IPR029021">
    <property type="entry name" value="Prot-tyrosine_phosphatase-like"/>
</dbReference>
<comment type="function">
    <text evidence="7">Possesses RNA 5'-triphosphatase and diphosphatase activities, but displays a poor protein-tyrosine phosphatase activity. In addition, has phosphatase activity with ATP, ADP and O-methylfluorescein phosphate (in vitro). Binds to RNA. May participate in nuclear mRNA metabolism.</text>
</comment>
<dbReference type="Pfam" id="PF00782">
    <property type="entry name" value="DSPc"/>
    <property type="match status" value="1"/>
</dbReference>
<dbReference type="GO" id="GO:0004721">
    <property type="term" value="F:phosphoprotein phosphatase activity"/>
    <property type="evidence" value="ECO:0007669"/>
    <property type="project" value="UniProtKB-KW"/>
</dbReference>
<proteinExistence type="inferred from homology"/>
<feature type="region of interest" description="Disordered" evidence="12">
    <location>
        <begin position="489"/>
        <end position="521"/>
    </location>
</feature>
<evidence type="ECO:0000256" key="7">
    <source>
        <dbReference type="ARBA" id="ARBA00054725"/>
    </source>
</evidence>
<dbReference type="Gene3D" id="3.90.190.10">
    <property type="entry name" value="Protein tyrosine phosphatase superfamily"/>
    <property type="match status" value="1"/>
</dbReference>
<reference evidence="14" key="3">
    <citation type="submission" date="2025-09" db="UniProtKB">
        <authorList>
            <consortium name="Ensembl"/>
        </authorList>
    </citation>
    <scope>IDENTIFICATION</scope>
    <source>
        <strain evidence="14">Glennie</strain>
    </source>
</reference>
<evidence type="ECO:0000259" key="13">
    <source>
        <dbReference type="PROSITE" id="PS50056"/>
    </source>
</evidence>
<dbReference type="GO" id="GO:0005634">
    <property type="term" value="C:nucleus"/>
    <property type="evidence" value="ECO:0007669"/>
    <property type="project" value="UniProtKB-SubCell"/>
</dbReference>